<protein>
    <submittedName>
        <fullName evidence="1">Uncharacterized protein</fullName>
    </submittedName>
</protein>
<evidence type="ECO:0000313" key="2">
    <source>
        <dbReference type="Proteomes" id="UP001516023"/>
    </source>
</evidence>
<comment type="caution">
    <text evidence="1">The sequence shown here is derived from an EMBL/GenBank/DDBJ whole genome shotgun (WGS) entry which is preliminary data.</text>
</comment>
<accession>A0ABD3NNT3</accession>
<gene>
    <name evidence="1" type="ORF">HJC23_006029</name>
</gene>
<evidence type="ECO:0000313" key="1">
    <source>
        <dbReference type="EMBL" id="KAL3777014.1"/>
    </source>
</evidence>
<keyword evidence="2" id="KW-1185">Reference proteome</keyword>
<reference evidence="1 2" key="1">
    <citation type="journal article" date="2020" name="G3 (Bethesda)">
        <title>Improved Reference Genome for Cyclotella cryptica CCMP332, a Model for Cell Wall Morphogenesis, Salinity Adaptation, and Lipid Production in Diatoms (Bacillariophyta).</title>
        <authorList>
            <person name="Roberts W.R."/>
            <person name="Downey K.M."/>
            <person name="Ruck E.C."/>
            <person name="Traller J.C."/>
            <person name="Alverson A.J."/>
        </authorList>
    </citation>
    <scope>NUCLEOTIDE SEQUENCE [LARGE SCALE GENOMIC DNA]</scope>
    <source>
        <strain evidence="1 2">CCMP332</strain>
    </source>
</reference>
<feature type="non-terminal residue" evidence="1">
    <location>
        <position position="1"/>
    </location>
</feature>
<name>A0ABD3NNT3_9STRA</name>
<dbReference type="Proteomes" id="UP001516023">
    <property type="component" value="Unassembled WGS sequence"/>
</dbReference>
<dbReference type="AlphaFoldDB" id="A0ABD3NNT3"/>
<organism evidence="1 2">
    <name type="scientific">Cyclotella cryptica</name>
    <dbReference type="NCBI Taxonomy" id="29204"/>
    <lineage>
        <taxon>Eukaryota</taxon>
        <taxon>Sar</taxon>
        <taxon>Stramenopiles</taxon>
        <taxon>Ochrophyta</taxon>
        <taxon>Bacillariophyta</taxon>
        <taxon>Coscinodiscophyceae</taxon>
        <taxon>Thalassiosirophycidae</taxon>
        <taxon>Stephanodiscales</taxon>
        <taxon>Stephanodiscaceae</taxon>
        <taxon>Cyclotella</taxon>
    </lineage>
</organism>
<proteinExistence type="predicted"/>
<dbReference type="EMBL" id="JABMIG020000469">
    <property type="protein sequence ID" value="KAL3777014.1"/>
    <property type="molecule type" value="Genomic_DNA"/>
</dbReference>
<sequence length="188" mass="21232">TVILIGLRKSKKFLGGTSCHSLLSFMAARCWIPTKFRVINKLRGTPKEFGICWGSREEVRAEQDKVLSALKNVKLDANIKPLMSQIREIKSLLSGQAHKLRQNDEFVAVIICTNGVPTDENDFVESLMSLDQLPVRIISRLVTNNDDVVNFFASLDIKIECDVLGDYWGEGMEVYLRNSWLTYGIGIH</sequence>